<reference evidence="2" key="1">
    <citation type="journal article" date="2011" name="Genome Biol.">
        <title>The draft genome of the carcinogenic human liver fluke Clonorchis sinensis.</title>
        <authorList>
            <person name="Wang X."/>
            <person name="Chen W."/>
            <person name="Huang Y."/>
            <person name="Sun J."/>
            <person name="Men J."/>
            <person name="Liu H."/>
            <person name="Luo F."/>
            <person name="Guo L."/>
            <person name="Lv X."/>
            <person name="Deng C."/>
            <person name="Zhou C."/>
            <person name="Fan Y."/>
            <person name="Li X."/>
            <person name="Huang L."/>
            <person name="Hu Y."/>
            <person name="Liang C."/>
            <person name="Hu X."/>
            <person name="Xu J."/>
            <person name="Yu X."/>
        </authorList>
    </citation>
    <scope>NUCLEOTIDE SEQUENCE [LARGE SCALE GENOMIC DNA]</scope>
    <source>
        <strain evidence="2">Henan</strain>
    </source>
</reference>
<accession>G7YY28</accession>
<gene>
    <name evidence="2" type="ORF">CLF_113279</name>
</gene>
<evidence type="ECO:0000256" key="1">
    <source>
        <dbReference type="SAM" id="MobiDB-lite"/>
    </source>
</evidence>
<evidence type="ECO:0000313" key="3">
    <source>
        <dbReference type="Proteomes" id="UP000008909"/>
    </source>
</evidence>
<feature type="non-terminal residue" evidence="2">
    <location>
        <position position="1"/>
    </location>
</feature>
<name>G7YY28_CLOSI</name>
<dbReference type="Proteomes" id="UP000008909">
    <property type="component" value="Unassembled WGS sequence"/>
</dbReference>
<feature type="region of interest" description="Disordered" evidence="1">
    <location>
        <begin position="180"/>
        <end position="207"/>
    </location>
</feature>
<feature type="compositionally biased region" description="Polar residues" evidence="1">
    <location>
        <begin position="180"/>
        <end position="190"/>
    </location>
</feature>
<keyword evidence="3" id="KW-1185">Reference proteome</keyword>
<organism evidence="2 3">
    <name type="scientific">Clonorchis sinensis</name>
    <name type="common">Chinese liver fluke</name>
    <dbReference type="NCBI Taxonomy" id="79923"/>
    <lineage>
        <taxon>Eukaryota</taxon>
        <taxon>Metazoa</taxon>
        <taxon>Spiralia</taxon>
        <taxon>Lophotrochozoa</taxon>
        <taxon>Platyhelminthes</taxon>
        <taxon>Trematoda</taxon>
        <taxon>Digenea</taxon>
        <taxon>Opisthorchiida</taxon>
        <taxon>Opisthorchiata</taxon>
        <taxon>Opisthorchiidae</taxon>
        <taxon>Clonorchis</taxon>
    </lineage>
</organism>
<dbReference type="EMBL" id="DF145117">
    <property type="protein sequence ID" value="GAA57857.1"/>
    <property type="molecule type" value="Genomic_DNA"/>
</dbReference>
<evidence type="ECO:0000313" key="2">
    <source>
        <dbReference type="EMBL" id="GAA57857.1"/>
    </source>
</evidence>
<proteinExistence type="predicted"/>
<dbReference type="AlphaFoldDB" id="G7YY28"/>
<protein>
    <submittedName>
        <fullName evidence="2">Uncharacterized protein</fullName>
    </submittedName>
</protein>
<reference key="2">
    <citation type="submission" date="2011-10" db="EMBL/GenBank/DDBJ databases">
        <title>The genome and transcriptome sequence of Clonorchis sinensis provide insights into the carcinogenic liver fluke.</title>
        <authorList>
            <person name="Wang X."/>
            <person name="Huang Y."/>
            <person name="Chen W."/>
            <person name="Liu H."/>
            <person name="Guo L."/>
            <person name="Chen Y."/>
            <person name="Luo F."/>
            <person name="Zhou W."/>
            <person name="Sun J."/>
            <person name="Mao Q."/>
            <person name="Liang P."/>
            <person name="Zhou C."/>
            <person name="Tian Y."/>
            <person name="Men J."/>
            <person name="Lv X."/>
            <person name="Huang L."/>
            <person name="Zhou J."/>
            <person name="Hu Y."/>
            <person name="Li R."/>
            <person name="Zhang F."/>
            <person name="Lei H."/>
            <person name="Li X."/>
            <person name="Hu X."/>
            <person name="Liang C."/>
            <person name="Xu J."/>
            <person name="Wu Z."/>
            <person name="Yu X."/>
        </authorList>
    </citation>
    <scope>NUCLEOTIDE SEQUENCE</scope>
    <source>
        <strain>Henan</strain>
    </source>
</reference>
<sequence length="357" mass="40944">QNLAPSLRETVSMTLRVLSQQAEAQMSLLPLVTRSQVRAEHTYCLAIVKPVDTEVKKLCGRFLQRLPAGPTSDVYDYWRVISKAVLGAKTSSGSSYCQEKSFKWGRLLRLDTFELFFNFSSTPDQEAAVFTGEGEALVNGVAKLIHNILGTTDVRYSSRLQKVVRSECQNSESITIASKSPTDITATPAGTQCPKAQPQQNQRNVKTVGGSFNRPDIICSQENSETNFIRGRTDWRKFAPKPAHLDRPLLGCVRQRIIQHFRNNFEIRVWCWLFSLDLLHLRDETYTKMYRLIWLQSYWNGTVVLMMRIGWKLFVKAVRVCQVSFGYRYDRQILLLPEKLCYRLEIMMMHAYPLNAG</sequence>